<keyword evidence="1" id="KW-0677">Repeat</keyword>
<evidence type="ECO:0000256" key="1">
    <source>
        <dbReference type="ARBA" id="ARBA00022737"/>
    </source>
</evidence>
<dbReference type="PANTHER" id="PTHR32305:SF15">
    <property type="entry name" value="PROTEIN RHSA-RELATED"/>
    <property type="match status" value="1"/>
</dbReference>
<dbReference type="NCBIfam" id="TIGR03696">
    <property type="entry name" value="Rhs_assc_core"/>
    <property type="match status" value="1"/>
</dbReference>
<feature type="compositionally biased region" description="Polar residues" evidence="2">
    <location>
        <begin position="2078"/>
        <end position="2088"/>
    </location>
</feature>
<evidence type="ECO:0000259" key="5">
    <source>
        <dbReference type="Pfam" id="PF20148"/>
    </source>
</evidence>
<feature type="compositionally biased region" description="Basic residues" evidence="2">
    <location>
        <begin position="14"/>
        <end position="23"/>
    </location>
</feature>
<dbReference type="Gene3D" id="2.60.120.200">
    <property type="match status" value="1"/>
</dbReference>
<feature type="region of interest" description="Disordered" evidence="2">
    <location>
        <begin position="1522"/>
        <end position="1555"/>
    </location>
</feature>
<feature type="region of interest" description="Disordered" evidence="2">
    <location>
        <begin position="2592"/>
        <end position="2671"/>
    </location>
</feature>
<dbReference type="InterPro" id="IPR022385">
    <property type="entry name" value="Rhs_assc_core"/>
</dbReference>
<evidence type="ECO:0000313" key="8">
    <source>
        <dbReference type="Proteomes" id="UP000612585"/>
    </source>
</evidence>
<feature type="region of interest" description="Disordered" evidence="2">
    <location>
        <begin position="1"/>
        <end position="23"/>
    </location>
</feature>
<evidence type="ECO:0000256" key="2">
    <source>
        <dbReference type="SAM" id="MobiDB-lite"/>
    </source>
</evidence>
<dbReference type="Gene3D" id="2.180.10.10">
    <property type="entry name" value="RHS repeat-associated core"/>
    <property type="match status" value="4"/>
</dbReference>
<name>A0A8J3Z0A4_9ACTN</name>
<dbReference type="InterPro" id="IPR056823">
    <property type="entry name" value="TEN-like_YD-shell"/>
</dbReference>
<feature type="region of interest" description="Disordered" evidence="2">
    <location>
        <begin position="49"/>
        <end position="99"/>
    </location>
</feature>
<feature type="region of interest" description="Disordered" evidence="2">
    <location>
        <begin position="2071"/>
        <end position="2090"/>
    </location>
</feature>
<dbReference type="InterPro" id="IPR006530">
    <property type="entry name" value="YD"/>
</dbReference>
<feature type="region of interest" description="Disordered" evidence="2">
    <location>
        <begin position="1354"/>
        <end position="1404"/>
    </location>
</feature>
<evidence type="ECO:0000259" key="4">
    <source>
        <dbReference type="Pfam" id="PF13930"/>
    </source>
</evidence>
<dbReference type="Proteomes" id="UP000612585">
    <property type="component" value="Unassembled WGS sequence"/>
</dbReference>
<dbReference type="SUPFAM" id="SSF49899">
    <property type="entry name" value="Concanavalin A-like lectins/glucanases"/>
    <property type="match status" value="1"/>
</dbReference>
<protein>
    <recommendedName>
        <fullName evidence="9">RHS repeat-associated core domain-containing protein</fullName>
    </recommendedName>
</protein>
<feature type="compositionally biased region" description="Polar residues" evidence="2">
    <location>
        <begin position="1527"/>
        <end position="1540"/>
    </location>
</feature>
<feature type="transmembrane region" description="Helical" evidence="3">
    <location>
        <begin position="28"/>
        <end position="47"/>
    </location>
</feature>
<feature type="domain" description="DUF6531" evidence="5">
    <location>
        <begin position="781"/>
        <end position="854"/>
    </location>
</feature>
<comment type="caution">
    <text evidence="7">The sequence shown here is derived from an EMBL/GenBank/DDBJ whole genome shotgun (WGS) entry which is preliminary data.</text>
</comment>
<evidence type="ECO:0000256" key="3">
    <source>
        <dbReference type="SAM" id="Phobius"/>
    </source>
</evidence>
<dbReference type="Pfam" id="PF20148">
    <property type="entry name" value="DUF6531"/>
    <property type="match status" value="1"/>
</dbReference>
<dbReference type="NCBIfam" id="TIGR01643">
    <property type="entry name" value="YD_repeat_2x"/>
    <property type="match status" value="11"/>
</dbReference>
<feature type="compositionally biased region" description="Basic and acidic residues" evidence="2">
    <location>
        <begin position="2203"/>
        <end position="2214"/>
    </location>
</feature>
<dbReference type="Gene3D" id="3.40.570.10">
    <property type="entry name" value="Extracellular Endonuclease, subunit A"/>
    <property type="match status" value="1"/>
</dbReference>
<accession>A0A8J3Z0A4</accession>
<keyword evidence="3" id="KW-0472">Membrane</keyword>
<evidence type="ECO:0000259" key="6">
    <source>
        <dbReference type="Pfam" id="PF25023"/>
    </source>
</evidence>
<feature type="domain" description="Type VII secretion system protein EssD-like" evidence="4">
    <location>
        <begin position="2880"/>
        <end position="2985"/>
    </location>
</feature>
<keyword evidence="3" id="KW-1133">Transmembrane helix</keyword>
<dbReference type="Pfam" id="PF25023">
    <property type="entry name" value="TEN_YD-shell"/>
    <property type="match status" value="1"/>
</dbReference>
<dbReference type="InterPro" id="IPR045351">
    <property type="entry name" value="DUF6531"/>
</dbReference>
<feature type="compositionally biased region" description="Basic and acidic residues" evidence="2">
    <location>
        <begin position="1358"/>
        <end position="1385"/>
    </location>
</feature>
<dbReference type="PANTHER" id="PTHR32305">
    <property type="match status" value="1"/>
</dbReference>
<dbReference type="NCBIfam" id="NF033679">
    <property type="entry name" value="DNRLRE_dom"/>
    <property type="match status" value="1"/>
</dbReference>
<dbReference type="InterPro" id="IPR044929">
    <property type="entry name" value="DNA/RNA_non-sp_Endonuclease_sf"/>
</dbReference>
<feature type="region of interest" description="Disordered" evidence="2">
    <location>
        <begin position="2190"/>
        <end position="2225"/>
    </location>
</feature>
<dbReference type="InterPro" id="IPR031325">
    <property type="entry name" value="RHS_repeat"/>
</dbReference>
<reference evidence="7" key="1">
    <citation type="submission" date="2021-01" db="EMBL/GenBank/DDBJ databases">
        <title>Whole genome shotgun sequence of Virgisporangium aurantiacum NBRC 16421.</title>
        <authorList>
            <person name="Komaki H."/>
            <person name="Tamura T."/>
        </authorList>
    </citation>
    <scope>NUCLEOTIDE SEQUENCE</scope>
    <source>
        <strain evidence="7">NBRC 16421</strain>
    </source>
</reference>
<evidence type="ECO:0000313" key="7">
    <source>
        <dbReference type="EMBL" id="GIJ54944.1"/>
    </source>
</evidence>
<feature type="region of interest" description="Disordered" evidence="2">
    <location>
        <begin position="2700"/>
        <end position="2748"/>
    </location>
</feature>
<dbReference type="Pfam" id="PF13930">
    <property type="entry name" value="Endonuclea_NS_2"/>
    <property type="match status" value="1"/>
</dbReference>
<evidence type="ECO:0008006" key="9">
    <source>
        <dbReference type="Google" id="ProtNLM"/>
    </source>
</evidence>
<dbReference type="Pfam" id="PF05593">
    <property type="entry name" value="RHS_repeat"/>
    <property type="match status" value="5"/>
</dbReference>
<dbReference type="InterPro" id="IPR044927">
    <property type="entry name" value="Endonuclea_NS_2"/>
</dbReference>
<dbReference type="EMBL" id="BOPG01000012">
    <property type="protein sequence ID" value="GIJ54944.1"/>
    <property type="molecule type" value="Genomic_DNA"/>
</dbReference>
<dbReference type="InterPro" id="IPR050708">
    <property type="entry name" value="T6SS_VgrG/RHS"/>
</dbReference>
<dbReference type="RefSeq" id="WP_203990835.1">
    <property type="nucleotide sequence ID" value="NZ_BOPG01000012.1"/>
</dbReference>
<feature type="region of interest" description="Disordered" evidence="2">
    <location>
        <begin position="1827"/>
        <end position="1850"/>
    </location>
</feature>
<dbReference type="InterPro" id="IPR013320">
    <property type="entry name" value="ConA-like_dom_sf"/>
</dbReference>
<feature type="domain" description="Teneurin-like YD-shell" evidence="6">
    <location>
        <begin position="2313"/>
        <end position="2432"/>
    </location>
</feature>
<sequence>MRGQTVHDGVPAPQRRHRGRSSRARHRGLIVLFALLLVLTGEPLALLPPGNPRSRPAGAADQAPRQATGSATGSGHRTGAADTRAPVAASARRTARPAGAVADEVAVPARVVGDPQAARTVPTAVTRQPMPASFDERHSRELADQRDARTTVFANPDGTRTLRMYTDPVNVELPDGTWQPIETRLEPDGDVLRPVRVPYRLAIARGSAGAPLVEMGTGADQSVGIGVDGGAAVRSTVDGDTATFAGIRPGTDLRVTATRSGARQQVLLRSASAGGALALPLSLRGVAAEATPDGGINLVGADGTVRMVVPPLSIVDAAGAVAPGAGQRIDVGPTGAVVLRVVADPAWLQDPARAFPVAAEMVIQAGATTIGVDSDDTFVMPGYGEQSSALDLQVGSLDGSGAAGRAYFHFGQLATRLQNQYVNGASLVVFNSWAASCVPAPATLFEVAAPWAGRSMLWPGAPVNKAYDTRSFAHRGSGGSCPAGWEPFSVNADDATRWTHGAPFHGLSLRASNERDAAGYKRFAAAGSANPPHLDVTYAPEGASYEADELLQPTNNTPGRVRVRTTNLGSSPWPAGGGYRLGLTVKRAGQVVATSAWIAPPTAIAPMGTGTIDVPIPPLPPDEYSLELTMVDPQGRDFNTTYGVPKGTAPMKVTNVAPAVNYEQPGTGAAVASIAPTLYAEGVNPDNWPANATLKYDFKLCAGSAEAPVDCHESGWTGQTWTPPAGSLRWSTTYHWWVRAHDGGDPGPYTGPLQLRTQVPQPEITARLAGSPDSVQAPGLDPNIGNYSTTVTDASVPTVGPDLTIVRTYNSLDPRRDSAFGIGWASRVDTRLSRDIDTSGSVVVTLATGRQVRYGRNPDGTYAAPPGQALTLTYDSATGRWTQRDASGSRWVFDVLGRLVTVVDPYGLTETLRHDADDHVVEIRNDTSGRRLTLTWDGGRVATVQANDGPLWTYGYEGSRLTSVCAPGPAPNCTRYTYGTGSHYRSSVVDDGPRAYWRFGETSGTTAASVVARAAGADAGRYDGVVLGGDGAIAGTTDRAAVFDGVSSRVSLPDKLTTQSMSLTAELWFKTTGAGVLISTQNGGPFPAAATAWSPVLYVGTDGYLYGGFPVPNPTGPRQAVSNGTVDDGAWHHAVLSAAVDTQTLYVDGEPQRVTASGLIDHRGQLHVTVGAGHAKDWPATDGDRFHFAGSIDELALYEHGLGPLAVRQHFDAARSIDRLTGITLPQDDRRYATLTYDDGLDRVRSLTDNWNRTWRLDPPTRDQATRTVVMHGPYPDWTYTFDADRGGRIVSQAHDGAVQRYGYNAAGYLSSVVDANGREARFTTDERGNTLSTTTCRTAGSCNTAYATYFHNAADPLDPRNDRVTSRSDARSSGPDDTRYRIGYDYDPAGRPARTTYPVPAGVAAPPTETWRYATGTEAAEGGGTVPAGLLLTATGRRGQTTEHTYTRTGDLAGSVSPTGLRTRYAYDGLGRVREVTTANSGGAVFGSTVTTWTERSQVDSVTEPAVTNPVTGTRHQRVTRYSYDGNGNSTGVTVSDTTPAADGGDPPRTTTFGYDAHDRLARTTYPDGRSETRAYSADGLQVDTTDPAGIVWHDRYDDGRRLLTRTVEGAGVDPLNPAATILALEYRSYDPAGQLATVTDAMGRLTRYTYYDDGLPATVTRENYQAPDGTVRAVPLRRVSYDPAGNPTEVVEAGGRTATYTYDPAGLPLTETLDPSGVNRVTGFLRDADGNPTRIRRTGAAQPDREEITYLGYGPDDQRTREDAVLGAGVQVSTVTTYDERGLPVGVRDRSGQTTTFAYDPTGAVVSATGPAVDVWQGGVRTTGVRPTAVTGRNTFGEPTHERDPNGGVTVNGFDTMGRPETFTPPTYTPPGGAPLTATTRIGYDALGRPERVTDPLGRVTTSTYDPHGNLLTRTLPAVDGAPSTTRFTWTRTGEPLSTTTPGGAQVRSTYDQLGREVTRTQVERVPVLAYYITRIEYEDGGQPVRVISPLGNVTASTYNGLGEQTGVTDATGRTATFGYDIAGRTRSMRDPGGLETVIAYDPLGRPVEIADRKGDTLLRSSTVEYDAGGRPIAETSPQGRRTTSGYDAAGRMTSRTATVDASHTITIGLGYDAAGNRTRYVDGNGHATDYTYTAWGLPESTVEPATAAHPGAAERTWTTGYDAAGQAVEELLPGGVRRTRQFDAQGRPTLERGTGAEAGTADRRLGYDPDGRLTTVGGPAGDTTYRFDDRGQLVESTGAGGAATYGYTGEGNLEWRRDAAGTTTFTYDPVGRPASMSDPVTGRTVDYGYTTGGLLGTVTDRSSTRVRRVIGHDDLGRVSSDTVEQRIDSGVPARVLHGTTYGYDLDGHVTTRTQTQQGTSATQAYGYDGAGRLTSWTAPDARVTAYGWDDAGNRTRAGPTTFTYDERDRLLGDGVNRYTYSARGTLGRVGPAGTGPAVGADSRVTRFDAFERLVADGPTEYTYDGLDRQATRGGDAFRYDGQGNSVVSDGRRVISRDVDGAPFADRATGAASGHLLYADEHGDVTGRYLSASVTGTRTFDPFGTPTGSSGETSSLGYQSGWTDPDTGSVNMAARWYSPATGGFLSRDTWTLEPAPTGDGNRYAYGAGDPVGATDPDGHRPCGVRRPCVVKPKGGPRQPMPGGKPAGPQSGGSGSKPGTSNRAGNAGREASRWGWWPWIGPSRDTDVDADSGYARRIGPSASNSFSGEGGGNSFSGVGGGDSLNQGGGAGSRNRFETRPEARPLPGWLPPLVKPVLPPAPADTITPREPAVRILTGSTNVVDPGPQQTIDALNTTVAPADDDEDTATTPVGTLSMLGVLWIVEAGKAGRNWRLSVYDGSSDPEQSVYAGRRSGCLNGTWSGDPIRYMPLERSIAGGPGRATGAEACYQGAIPPTGTKAGSYDPPGFVGSKGIARGHLIGRELGGNGSDPRNLVPLWQNQVNSSSMYHGVEKQVHDKVVSGETVYYRVEPVYDGPNPFPRLLKIVVATNEGTLVFIIENKK</sequence>
<organism evidence="7 8">
    <name type="scientific">Virgisporangium aurantiacum</name>
    <dbReference type="NCBI Taxonomy" id="175570"/>
    <lineage>
        <taxon>Bacteria</taxon>
        <taxon>Bacillati</taxon>
        <taxon>Actinomycetota</taxon>
        <taxon>Actinomycetes</taxon>
        <taxon>Micromonosporales</taxon>
        <taxon>Micromonosporaceae</taxon>
        <taxon>Virgisporangium</taxon>
    </lineage>
</organism>
<keyword evidence="8" id="KW-1185">Reference proteome</keyword>
<dbReference type="Pfam" id="PF13385">
    <property type="entry name" value="Laminin_G_3"/>
    <property type="match status" value="1"/>
</dbReference>
<gene>
    <name evidence="7" type="ORF">Vau01_024600</name>
</gene>
<proteinExistence type="predicted"/>
<feature type="compositionally biased region" description="Polar residues" evidence="2">
    <location>
        <begin position="65"/>
        <end position="75"/>
    </location>
</feature>
<feature type="compositionally biased region" description="Gly residues" evidence="2">
    <location>
        <begin position="2709"/>
        <end position="2732"/>
    </location>
</feature>
<keyword evidence="3" id="KW-0812">Transmembrane</keyword>